<organism evidence="1 2">
    <name type="scientific">Trueperella pyogenes</name>
    <dbReference type="NCBI Taxonomy" id="1661"/>
    <lineage>
        <taxon>Bacteria</taxon>
        <taxon>Bacillati</taxon>
        <taxon>Actinomycetota</taxon>
        <taxon>Actinomycetes</taxon>
        <taxon>Actinomycetales</taxon>
        <taxon>Actinomycetaceae</taxon>
        <taxon>Trueperella</taxon>
    </lineage>
</organism>
<dbReference type="Proteomes" id="UP000275951">
    <property type="component" value="Chromosome"/>
</dbReference>
<evidence type="ECO:0000313" key="2">
    <source>
        <dbReference type="Proteomes" id="UP000275951"/>
    </source>
</evidence>
<dbReference type="AlphaFoldDB" id="A0A3Q9GG66"/>
<proteinExistence type="predicted"/>
<dbReference type="EMBL" id="CP033905">
    <property type="protein sequence ID" value="AZR07051.1"/>
    <property type="molecule type" value="Genomic_DNA"/>
</dbReference>
<gene>
    <name evidence="1" type="ORF">EBQ10_06905</name>
</gene>
<evidence type="ECO:0000313" key="1">
    <source>
        <dbReference type="EMBL" id="AZR07051.1"/>
    </source>
</evidence>
<accession>A0A3Q9GG66</accession>
<reference evidence="1 2" key="1">
    <citation type="submission" date="2018-11" db="EMBL/GenBank/DDBJ databases">
        <title>Multidrug-resistant genes are associated with an 42-kb island TGI1 carrying a complex class 1 integron in a Trueperella pyogenes.</title>
        <authorList>
            <person name="Dong W."/>
        </authorList>
    </citation>
    <scope>NUCLEOTIDE SEQUENCE [LARGE SCALE GENOMIC DNA]</scope>
    <source>
        <strain evidence="1 2">TP4</strain>
    </source>
</reference>
<name>A0A3Q9GG66_9ACTO</name>
<sequence>MEIFAARADPNKIPVVSAVAINPMITELTERDKSSNVTVVMSRKLPRLTAMLFKVRAIIARVCRIRRNPAKALGRK</sequence>
<protein>
    <submittedName>
        <fullName evidence="1">Uncharacterized protein</fullName>
    </submittedName>
</protein>